<dbReference type="GO" id="GO:0070967">
    <property type="term" value="F:coenzyme F420 binding"/>
    <property type="evidence" value="ECO:0007669"/>
    <property type="project" value="TreeGrafter"/>
</dbReference>
<sequence length="140" mass="15496">MRLDPADARDRFRAAAVARLATVRESGAPHVVPVTFAVAGDVICWAVDHKPKSRDDLRRLRNITANPAVSFLADHYDDNWAALWWARADGIARVLDTPDATWIALLANKYRQYRDTPPTGPMVLTEISRWSGWAASATGA</sequence>
<dbReference type="EMBL" id="LQYE01000001">
    <property type="protein sequence ID" value="OAT70867.1"/>
    <property type="molecule type" value="Genomic_DNA"/>
</dbReference>
<feature type="domain" description="Pyridoxamine 5'-phosphate oxidase N-terminal" evidence="2">
    <location>
        <begin position="8"/>
        <end position="114"/>
    </location>
</feature>
<dbReference type="Pfam" id="PF01243">
    <property type="entry name" value="PNPOx_N"/>
    <property type="match status" value="1"/>
</dbReference>
<dbReference type="PANTHER" id="PTHR35176">
    <property type="entry name" value="HEME OXYGENASE HI_0854-RELATED"/>
    <property type="match status" value="1"/>
</dbReference>
<gene>
    <name evidence="3" type="ORF">AWB85_06185</name>
</gene>
<dbReference type="SUPFAM" id="SSF50475">
    <property type="entry name" value="FMN-binding split barrel"/>
    <property type="match status" value="1"/>
</dbReference>
<dbReference type="GO" id="GO:0016627">
    <property type="term" value="F:oxidoreductase activity, acting on the CH-CH group of donors"/>
    <property type="evidence" value="ECO:0007669"/>
    <property type="project" value="TreeGrafter"/>
</dbReference>
<dbReference type="AlphaFoldDB" id="A0A179VGS5"/>
<dbReference type="Gene3D" id="2.30.110.10">
    <property type="entry name" value="Electron Transport, Fmn-binding Protein, Chain A"/>
    <property type="match status" value="1"/>
</dbReference>
<name>A0A179VGS5_9MYCO</name>
<comment type="caution">
    <text evidence="3">The sequence shown here is derived from an EMBL/GenBank/DDBJ whole genome shotgun (WGS) entry which is preliminary data.</text>
</comment>
<protein>
    <submittedName>
        <fullName evidence="3">F420-dependent protein</fullName>
    </submittedName>
</protein>
<keyword evidence="1" id="KW-0560">Oxidoreductase</keyword>
<dbReference type="RefSeq" id="WP_064628019.1">
    <property type="nucleotide sequence ID" value="NZ_LQYE01000001.1"/>
</dbReference>
<dbReference type="GO" id="GO:0005829">
    <property type="term" value="C:cytosol"/>
    <property type="evidence" value="ECO:0007669"/>
    <property type="project" value="TreeGrafter"/>
</dbReference>
<dbReference type="InterPro" id="IPR019967">
    <property type="entry name" value="F420-dep_enz_PPOX_Rv0121"/>
</dbReference>
<evidence type="ECO:0000313" key="4">
    <source>
        <dbReference type="Proteomes" id="UP000186919"/>
    </source>
</evidence>
<proteinExistence type="predicted"/>
<evidence type="ECO:0000259" key="2">
    <source>
        <dbReference type="Pfam" id="PF01243"/>
    </source>
</evidence>
<reference evidence="3 4" key="1">
    <citation type="submission" date="2016-01" db="EMBL/GenBank/DDBJ databases">
        <title>Mycobacterium immunogenum strain CD11_6 genome sequencing and assembly.</title>
        <authorList>
            <person name="Kaur G."/>
            <person name="Nair G.R."/>
            <person name="Mayilraj S."/>
        </authorList>
    </citation>
    <scope>NUCLEOTIDE SEQUENCE [LARGE SCALE GENOMIC DNA]</scope>
    <source>
        <strain evidence="3 4">CD11-6</strain>
    </source>
</reference>
<dbReference type="InterPro" id="IPR011576">
    <property type="entry name" value="Pyridox_Oxase_N"/>
</dbReference>
<dbReference type="PANTHER" id="PTHR35176:SF2">
    <property type="entry name" value="F420H(2)-DEPENDENT REDUCTASE RV1155"/>
    <property type="match status" value="1"/>
</dbReference>
<dbReference type="Proteomes" id="UP000186919">
    <property type="component" value="Unassembled WGS sequence"/>
</dbReference>
<organism evidence="3 4">
    <name type="scientific">Mycobacteroides immunogenum</name>
    <dbReference type="NCBI Taxonomy" id="83262"/>
    <lineage>
        <taxon>Bacteria</taxon>
        <taxon>Bacillati</taxon>
        <taxon>Actinomycetota</taxon>
        <taxon>Actinomycetes</taxon>
        <taxon>Mycobacteriales</taxon>
        <taxon>Mycobacteriaceae</taxon>
        <taxon>Mycobacteroides</taxon>
    </lineage>
</organism>
<dbReference type="InterPro" id="IPR012349">
    <property type="entry name" value="Split_barrel_FMN-bd"/>
</dbReference>
<accession>A0A179VGS5</accession>
<evidence type="ECO:0000256" key="1">
    <source>
        <dbReference type="ARBA" id="ARBA00023002"/>
    </source>
</evidence>
<evidence type="ECO:0000313" key="3">
    <source>
        <dbReference type="EMBL" id="OAT70867.1"/>
    </source>
</evidence>
<dbReference type="InterPro" id="IPR052019">
    <property type="entry name" value="F420H2_bilvrd_red/Heme_oxyg"/>
</dbReference>
<dbReference type="NCBIfam" id="TIGR03668">
    <property type="entry name" value="Rv0121_F420"/>
    <property type="match status" value="1"/>
</dbReference>